<organism evidence="2 3">
    <name type="scientific">Erythrobacter rubeus</name>
    <dbReference type="NCBI Taxonomy" id="2760803"/>
    <lineage>
        <taxon>Bacteria</taxon>
        <taxon>Pseudomonadati</taxon>
        <taxon>Pseudomonadota</taxon>
        <taxon>Alphaproteobacteria</taxon>
        <taxon>Sphingomonadales</taxon>
        <taxon>Erythrobacteraceae</taxon>
        <taxon>Erythrobacter/Porphyrobacter group</taxon>
        <taxon>Erythrobacter</taxon>
    </lineage>
</organism>
<name>A0ABR8KYX3_9SPHN</name>
<proteinExistence type="predicted"/>
<feature type="region of interest" description="Disordered" evidence="1">
    <location>
        <begin position="1"/>
        <end position="108"/>
    </location>
</feature>
<feature type="compositionally biased region" description="Low complexity" evidence="1">
    <location>
        <begin position="38"/>
        <end position="51"/>
    </location>
</feature>
<feature type="compositionally biased region" description="Basic and acidic residues" evidence="1">
    <location>
        <begin position="73"/>
        <end position="83"/>
    </location>
</feature>
<protein>
    <submittedName>
        <fullName evidence="2">Uncharacterized protein</fullName>
    </submittedName>
</protein>
<evidence type="ECO:0000313" key="2">
    <source>
        <dbReference type="EMBL" id="MBD2843432.1"/>
    </source>
</evidence>
<dbReference type="RefSeq" id="WP_190788792.1">
    <property type="nucleotide sequence ID" value="NZ_JACXLC010000001.1"/>
</dbReference>
<keyword evidence="3" id="KW-1185">Reference proteome</keyword>
<gene>
    <name evidence="2" type="ORF">IB285_14315</name>
</gene>
<evidence type="ECO:0000256" key="1">
    <source>
        <dbReference type="SAM" id="MobiDB-lite"/>
    </source>
</evidence>
<accession>A0ABR8KYX3</accession>
<feature type="compositionally biased region" description="Basic and acidic residues" evidence="1">
    <location>
        <begin position="10"/>
        <end position="33"/>
    </location>
</feature>
<dbReference type="EMBL" id="JACXLC010000001">
    <property type="protein sequence ID" value="MBD2843432.1"/>
    <property type="molecule type" value="Genomic_DNA"/>
</dbReference>
<dbReference type="Proteomes" id="UP000635384">
    <property type="component" value="Unassembled WGS sequence"/>
</dbReference>
<feature type="compositionally biased region" description="Basic and acidic residues" evidence="1">
    <location>
        <begin position="93"/>
        <end position="108"/>
    </location>
</feature>
<evidence type="ECO:0000313" key="3">
    <source>
        <dbReference type="Proteomes" id="UP000635384"/>
    </source>
</evidence>
<comment type="caution">
    <text evidence="2">The sequence shown here is derived from an EMBL/GenBank/DDBJ whole genome shotgun (WGS) entry which is preliminary data.</text>
</comment>
<reference evidence="2 3" key="1">
    <citation type="submission" date="2020-09" db="EMBL/GenBank/DDBJ databases">
        <authorList>
            <person name="Yoon J.-W."/>
        </authorList>
    </citation>
    <scope>NUCLEOTIDE SEQUENCE [LARGE SCALE GENOMIC DNA]</scope>
    <source>
        <strain evidence="2 3">KMU-140</strain>
    </source>
</reference>
<sequence>MTDSNTPVKSQEERQADLAPEMHNDEQDDHRSQAQEVASQAQGQTQTARATESLKVASDAVDGVAGSETDMIDQMRDMEDSGRIDNGAFAGEPNHDDNTSKYEGSEKG</sequence>